<evidence type="ECO:0000256" key="2">
    <source>
        <dbReference type="ARBA" id="ARBA00004651"/>
    </source>
</evidence>
<keyword evidence="7" id="KW-0965">Cell junction</keyword>
<comment type="subcellular location">
    <subcellularLocation>
        <location evidence="1">Cell junction</location>
        <location evidence="1">Tight junction</location>
    </subcellularLocation>
    <subcellularLocation>
        <location evidence="2">Cell membrane</location>
        <topology evidence="2">Multi-pass membrane protein</topology>
    </subcellularLocation>
</comment>
<keyword evidence="12" id="KW-1185">Reference proteome</keyword>
<evidence type="ECO:0000256" key="10">
    <source>
        <dbReference type="SAM" id="MobiDB-lite"/>
    </source>
</evidence>
<proteinExistence type="inferred from homology"/>
<feature type="transmembrane region" description="Helical" evidence="11">
    <location>
        <begin position="107"/>
        <end position="128"/>
    </location>
</feature>
<dbReference type="PANTHER" id="PTHR12002">
    <property type="entry name" value="CLAUDIN"/>
    <property type="match status" value="1"/>
</dbReference>
<feature type="region of interest" description="Disordered" evidence="10">
    <location>
        <begin position="1"/>
        <end position="23"/>
    </location>
</feature>
<dbReference type="GeneID" id="116957771"/>
<dbReference type="Proteomes" id="UP001318040">
    <property type="component" value="Chromosome 38"/>
</dbReference>
<organism evidence="12 13">
    <name type="scientific">Petromyzon marinus</name>
    <name type="common">Sea lamprey</name>
    <dbReference type="NCBI Taxonomy" id="7757"/>
    <lineage>
        <taxon>Eukaryota</taxon>
        <taxon>Metazoa</taxon>
        <taxon>Chordata</taxon>
        <taxon>Craniata</taxon>
        <taxon>Vertebrata</taxon>
        <taxon>Cyclostomata</taxon>
        <taxon>Hyperoartia</taxon>
        <taxon>Petromyzontiformes</taxon>
        <taxon>Petromyzontidae</taxon>
        <taxon>Petromyzon</taxon>
    </lineage>
</organism>
<dbReference type="InterPro" id="IPR017974">
    <property type="entry name" value="Claudin_CS"/>
</dbReference>
<evidence type="ECO:0000256" key="6">
    <source>
        <dbReference type="ARBA" id="ARBA00022692"/>
    </source>
</evidence>
<keyword evidence="8 11" id="KW-1133">Transmembrane helix</keyword>
<keyword evidence="9 11" id="KW-0472">Membrane</keyword>
<dbReference type="InterPro" id="IPR004031">
    <property type="entry name" value="PMP22/EMP/MP20/Claudin"/>
</dbReference>
<dbReference type="KEGG" id="pmrn:116957771"/>
<dbReference type="PRINTS" id="PR01077">
    <property type="entry name" value="CLAUDIN"/>
</dbReference>
<evidence type="ECO:0000256" key="5">
    <source>
        <dbReference type="ARBA" id="ARBA00022475"/>
    </source>
</evidence>
<dbReference type="InterPro" id="IPR006187">
    <property type="entry name" value="Claudin"/>
</dbReference>
<feature type="compositionally biased region" description="Basic and acidic residues" evidence="10">
    <location>
        <begin position="1"/>
        <end position="18"/>
    </location>
</feature>
<keyword evidence="6 11" id="KW-0812">Transmembrane</keyword>
<comment type="similarity">
    <text evidence="3">Belongs to the claudin family.</text>
</comment>
<dbReference type="GO" id="GO:0005198">
    <property type="term" value="F:structural molecule activity"/>
    <property type="evidence" value="ECO:0007669"/>
    <property type="project" value="InterPro"/>
</dbReference>
<evidence type="ECO:0000256" key="8">
    <source>
        <dbReference type="ARBA" id="ARBA00022989"/>
    </source>
</evidence>
<evidence type="ECO:0000256" key="1">
    <source>
        <dbReference type="ARBA" id="ARBA00004435"/>
    </source>
</evidence>
<feature type="transmembrane region" description="Helical" evidence="11">
    <location>
        <begin position="214"/>
        <end position="233"/>
    </location>
</feature>
<feature type="transmembrane region" description="Helical" evidence="11">
    <location>
        <begin position="264"/>
        <end position="290"/>
    </location>
</feature>
<dbReference type="RefSeq" id="XP_032836010.1">
    <property type="nucleotide sequence ID" value="XM_032980119.1"/>
</dbReference>
<evidence type="ECO:0000256" key="4">
    <source>
        <dbReference type="ARBA" id="ARBA00022427"/>
    </source>
</evidence>
<accession>A0AAJ7UIT3</accession>
<protein>
    <submittedName>
        <fullName evidence="13">Claudin-4-like</fullName>
    </submittedName>
</protein>
<keyword evidence="5" id="KW-1003">Cell membrane</keyword>
<feature type="transmembrane region" description="Helical" evidence="11">
    <location>
        <begin position="181"/>
        <end position="202"/>
    </location>
</feature>
<dbReference type="GO" id="GO:0005886">
    <property type="term" value="C:plasma membrane"/>
    <property type="evidence" value="ECO:0007669"/>
    <property type="project" value="UniProtKB-SubCell"/>
</dbReference>
<dbReference type="Gene3D" id="1.20.140.150">
    <property type="match status" value="1"/>
</dbReference>
<dbReference type="PROSITE" id="PS01346">
    <property type="entry name" value="CLAUDIN"/>
    <property type="match status" value="1"/>
</dbReference>
<dbReference type="FunFam" id="1.20.140.150:FF:000001">
    <property type="entry name" value="Claudin"/>
    <property type="match status" value="1"/>
</dbReference>
<evidence type="ECO:0000256" key="3">
    <source>
        <dbReference type="ARBA" id="ARBA00008295"/>
    </source>
</evidence>
<evidence type="ECO:0000256" key="9">
    <source>
        <dbReference type="ARBA" id="ARBA00023136"/>
    </source>
</evidence>
<reference evidence="13" key="1">
    <citation type="submission" date="2025-08" db="UniProtKB">
        <authorList>
            <consortium name="RefSeq"/>
        </authorList>
    </citation>
    <scope>IDENTIFICATION</scope>
    <source>
        <tissue evidence="13">Sperm</tissue>
    </source>
</reference>
<dbReference type="GO" id="GO:0005923">
    <property type="term" value="C:bicellular tight junction"/>
    <property type="evidence" value="ECO:0007669"/>
    <property type="project" value="UniProtKB-SubCell"/>
</dbReference>
<keyword evidence="4" id="KW-0796">Tight junction</keyword>
<dbReference type="AlphaFoldDB" id="A0AAJ7UIT3"/>
<evidence type="ECO:0000313" key="12">
    <source>
        <dbReference type="Proteomes" id="UP001318040"/>
    </source>
</evidence>
<feature type="region of interest" description="Disordered" evidence="10">
    <location>
        <begin position="295"/>
        <end position="321"/>
    </location>
</feature>
<evidence type="ECO:0000256" key="7">
    <source>
        <dbReference type="ARBA" id="ARBA00022949"/>
    </source>
</evidence>
<dbReference type="Pfam" id="PF00822">
    <property type="entry name" value="PMP22_Claudin"/>
    <property type="match status" value="1"/>
</dbReference>
<evidence type="ECO:0000256" key="11">
    <source>
        <dbReference type="SAM" id="Phobius"/>
    </source>
</evidence>
<name>A0AAJ7UIT3_PETMA</name>
<sequence length="337" mass="35877">MHAQRLEQRPPSPERTHPDSSPTAQIRSNLFSAPRFNAHISAFGFFAAKPTWQQQNTLSAQLFFDEYPRIKKRLGAACISPVRLHALAFVSTSQRAFMMGSATVEGLAVALCSIGWLCDIIACAIPMWRVTAFIGNNIVTAQGIWEGLWMSCVFQSTGQVQCKVYDSVLALGPELQAARSLSVLSALLALMALPLGLAGAPCTGCARGDARSKARVSALAGTLAALAGALQLAPPSWTAHAVIRDFHDPTIPASLKRELGPCVYAAWLGAGLLLLGGSLLCGGSCGACGAHTESTRGAWRDPSPAWDRPPQQPLAAPPVHSHVPMSAARNYLKRNYV</sequence>
<gene>
    <name evidence="13" type="primary">LOC116957771</name>
</gene>
<evidence type="ECO:0000313" key="13">
    <source>
        <dbReference type="RefSeq" id="XP_032836010.1"/>
    </source>
</evidence>